<dbReference type="GO" id="GO:0008168">
    <property type="term" value="F:methyltransferase activity"/>
    <property type="evidence" value="ECO:0007669"/>
    <property type="project" value="UniProtKB-KW"/>
</dbReference>
<dbReference type="EMBL" id="JAKIKS010000040">
    <property type="protein sequence ID" value="MCL1125137.1"/>
    <property type="molecule type" value="Genomic_DNA"/>
</dbReference>
<dbReference type="InterPro" id="IPR013216">
    <property type="entry name" value="Methyltransf_11"/>
</dbReference>
<accession>A0ABT0LBT2</accession>
<feature type="region of interest" description="Disordered" evidence="1">
    <location>
        <begin position="229"/>
        <end position="253"/>
    </location>
</feature>
<keyword evidence="3" id="KW-0489">Methyltransferase</keyword>
<evidence type="ECO:0000259" key="2">
    <source>
        <dbReference type="Pfam" id="PF08241"/>
    </source>
</evidence>
<dbReference type="Pfam" id="PF08241">
    <property type="entry name" value="Methyltransf_11"/>
    <property type="match status" value="1"/>
</dbReference>
<feature type="domain" description="Methyltransferase type 11" evidence="2">
    <location>
        <begin position="73"/>
        <end position="121"/>
    </location>
</feature>
<reference evidence="3 4" key="1">
    <citation type="submission" date="2022-01" db="EMBL/GenBank/DDBJ databases">
        <title>Whole genome-based taxonomy of the Shewanellaceae.</title>
        <authorList>
            <person name="Martin-Rodriguez A.J."/>
        </authorList>
    </citation>
    <scope>NUCLEOTIDE SEQUENCE [LARGE SCALE GENOMIC DNA]</scope>
    <source>
        <strain evidence="3 4">DSM 17177</strain>
    </source>
</reference>
<sequence length="253" mass="28526">MLQHTTVFPPQQWGELPNGESIRFIVEQTLAPWWPRIFGYYLLNLGGLSATMDKTGLSIQNEYSLYDADTADIMAELTHLPIQNSAIDAVVMNFLLEFNADPYRLLRELDRVLIAGGYLIIVGFNPISPLFLGKLLSQYQDSLPWSGRFFTPSRVKDWLGLLGYQVVSDDRVIHHHLLSRISKNNSLWQQGLKSWLPSSGSVYVIVARKLEVPLTPLQIKKTIKQPKWTTATAGRTGRVPSPVVKPSINTIPE</sequence>
<dbReference type="Gene3D" id="3.40.50.150">
    <property type="entry name" value="Vaccinia Virus protein VP39"/>
    <property type="match status" value="1"/>
</dbReference>
<proteinExistence type="predicted"/>
<dbReference type="RefSeq" id="WP_248940426.1">
    <property type="nucleotide sequence ID" value="NZ_JAKIKS010000040.1"/>
</dbReference>
<dbReference type="SUPFAM" id="SSF53335">
    <property type="entry name" value="S-adenosyl-L-methionine-dependent methyltransferases"/>
    <property type="match status" value="1"/>
</dbReference>
<keyword evidence="4" id="KW-1185">Reference proteome</keyword>
<keyword evidence="3" id="KW-0808">Transferase</keyword>
<dbReference type="InterPro" id="IPR029063">
    <property type="entry name" value="SAM-dependent_MTases_sf"/>
</dbReference>
<name>A0ABT0LBT2_9GAMM</name>
<dbReference type="Proteomes" id="UP001203423">
    <property type="component" value="Unassembled WGS sequence"/>
</dbReference>
<protein>
    <submittedName>
        <fullName evidence="3">Class I SAM-dependent methyltransferase</fullName>
    </submittedName>
</protein>
<comment type="caution">
    <text evidence="3">The sequence shown here is derived from an EMBL/GenBank/DDBJ whole genome shotgun (WGS) entry which is preliminary data.</text>
</comment>
<gene>
    <name evidence="3" type="ORF">L2764_11785</name>
</gene>
<organism evidence="3 4">
    <name type="scientific">Shewanella surugensis</name>
    <dbReference type="NCBI Taxonomy" id="212020"/>
    <lineage>
        <taxon>Bacteria</taxon>
        <taxon>Pseudomonadati</taxon>
        <taxon>Pseudomonadota</taxon>
        <taxon>Gammaproteobacteria</taxon>
        <taxon>Alteromonadales</taxon>
        <taxon>Shewanellaceae</taxon>
        <taxon>Shewanella</taxon>
    </lineage>
</organism>
<evidence type="ECO:0000256" key="1">
    <source>
        <dbReference type="SAM" id="MobiDB-lite"/>
    </source>
</evidence>
<evidence type="ECO:0000313" key="4">
    <source>
        <dbReference type="Proteomes" id="UP001203423"/>
    </source>
</evidence>
<evidence type="ECO:0000313" key="3">
    <source>
        <dbReference type="EMBL" id="MCL1125137.1"/>
    </source>
</evidence>
<dbReference type="GO" id="GO:0032259">
    <property type="term" value="P:methylation"/>
    <property type="evidence" value="ECO:0007669"/>
    <property type="project" value="UniProtKB-KW"/>
</dbReference>